<protein>
    <recommendedName>
        <fullName evidence="5">Elongator complex protein 2</fullName>
    </recommendedName>
</protein>
<dbReference type="PANTHER" id="PTHR44111:SF1">
    <property type="entry name" value="ELONGATOR COMPLEX PROTEIN 2"/>
    <property type="match status" value="1"/>
</dbReference>
<dbReference type="SMART" id="SM00320">
    <property type="entry name" value="WD40"/>
    <property type="match status" value="4"/>
</dbReference>
<evidence type="ECO:0000313" key="13">
    <source>
        <dbReference type="Proteomes" id="UP000092444"/>
    </source>
</evidence>
<dbReference type="PROSITE" id="PS50294">
    <property type="entry name" value="WD_REPEATS_REGION"/>
    <property type="match status" value="1"/>
</dbReference>
<keyword evidence="9" id="KW-0677">Repeat</keyword>
<evidence type="ECO:0000256" key="2">
    <source>
        <dbReference type="ARBA" id="ARBA00004496"/>
    </source>
</evidence>
<keyword evidence="10" id="KW-0539">Nucleus</keyword>
<comment type="pathway">
    <text evidence="3">tRNA modification; 5-methoxycarbonylmethyl-2-thiouridine-tRNA biosynthesis.</text>
</comment>
<dbReference type="InterPro" id="IPR001680">
    <property type="entry name" value="WD40_rpt"/>
</dbReference>
<dbReference type="AlphaFoldDB" id="A0A1B0FJH2"/>
<dbReference type="InterPro" id="IPR020472">
    <property type="entry name" value="WD40_PAC1"/>
</dbReference>
<dbReference type="UniPathway" id="UPA00988"/>
<dbReference type="EnsemblMetazoa" id="GMOY003954-RA">
    <property type="protein sequence ID" value="GMOY003954-PA"/>
    <property type="gene ID" value="GMOY003954"/>
</dbReference>
<accession>A0A1B0FJH2</accession>
<dbReference type="PRINTS" id="PR00320">
    <property type="entry name" value="GPROTEINBRPT"/>
</dbReference>
<comment type="similarity">
    <text evidence="4">Belongs to the WD repeat ELP2 family.</text>
</comment>
<feature type="repeat" description="WD" evidence="11">
    <location>
        <begin position="92"/>
        <end position="133"/>
    </location>
</feature>
<dbReference type="GO" id="GO:0033588">
    <property type="term" value="C:elongator holoenzyme complex"/>
    <property type="evidence" value="ECO:0007669"/>
    <property type="project" value="InterPro"/>
</dbReference>
<evidence type="ECO:0000256" key="1">
    <source>
        <dbReference type="ARBA" id="ARBA00004123"/>
    </source>
</evidence>
<keyword evidence="13" id="KW-1185">Reference proteome</keyword>
<evidence type="ECO:0000256" key="7">
    <source>
        <dbReference type="ARBA" id="ARBA00022574"/>
    </source>
</evidence>
<dbReference type="EMBL" id="CCAG010020116">
    <property type="status" value="NOT_ANNOTATED_CDS"/>
    <property type="molecule type" value="Genomic_DNA"/>
</dbReference>
<dbReference type="Pfam" id="PF00400">
    <property type="entry name" value="WD40"/>
    <property type="match status" value="3"/>
</dbReference>
<feature type="repeat" description="WD" evidence="11">
    <location>
        <begin position="189"/>
        <end position="232"/>
    </location>
</feature>
<evidence type="ECO:0000256" key="6">
    <source>
        <dbReference type="ARBA" id="ARBA00022490"/>
    </source>
</evidence>
<name>A0A1B0FJH2_GLOMM</name>
<evidence type="ECO:0000256" key="11">
    <source>
        <dbReference type="PROSITE-ProRule" id="PRU00221"/>
    </source>
</evidence>
<keyword evidence="6" id="KW-0963">Cytoplasm</keyword>
<evidence type="ECO:0000256" key="4">
    <source>
        <dbReference type="ARBA" id="ARBA00005881"/>
    </source>
</evidence>
<dbReference type="SUPFAM" id="SSF50978">
    <property type="entry name" value="WD40 repeat-like"/>
    <property type="match status" value="1"/>
</dbReference>
<dbReference type="PANTHER" id="PTHR44111">
    <property type="entry name" value="ELONGATOR COMPLEX PROTEIN 2"/>
    <property type="match status" value="1"/>
</dbReference>
<reference evidence="12" key="1">
    <citation type="submission" date="2020-05" db="UniProtKB">
        <authorList>
            <consortium name="EnsemblMetazoa"/>
        </authorList>
    </citation>
    <scope>IDENTIFICATION</scope>
    <source>
        <strain evidence="12">Yale</strain>
    </source>
</reference>
<evidence type="ECO:0000313" key="12">
    <source>
        <dbReference type="EnsemblMetazoa" id="GMOY003954-PA"/>
    </source>
</evidence>
<dbReference type="Gene3D" id="2.130.10.10">
    <property type="entry name" value="YVTN repeat-like/Quinoprotein amine dehydrogenase"/>
    <property type="match status" value="2"/>
</dbReference>
<keyword evidence="7 11" id="KW-0853">WD repeat</keyword>
<dbReference type="InterPro" id="IPR036322">
    <property type="entry name" value="WD40_repeat_dom_sf"/>
</dbReference>
<dbReference type="PROSITE" id="PS50082">
    <property type="entry name" value="WD_REPEATS_2"/>
    <property type="match status" value="2"/>
</dbReference>
<keyword evidence="8" id="KW-0819">tRNA processing</keyword>
<dbReference type="VEuPathDB" id="VectorBase:GMOY003954"/>
<comment type="subcellular location">
    <subcellularLocation>
        <location evidence="2">Cytoplasm</location>
    </subcellularLocation>
    <subcellularLocation>
        <location evidence="1">Nucleus</location>
    </subcellularLocation>
</comment>
<evidence type="ECO:0000256" key="3">
    <source>
        <dbReference type="ARBA" id="ARBA00005043"/>
    </source>
</evidence>
<dbReference type="InterPro" id="IPR015943">
    <property type="entry name" value="WD40/YVTN_repeat-like_dom_sf"/>
</dbReference>
<sequence length="363" mass="41992">MLRGTMMIAAKLMTTTEYAATTPLVEVKGLGNSAKILEIYLKHTNRVNTVKWLQTYDKTEEYHFISGSDDGLAIFWDIEQLTEPLTFERKGHESGVNAVTGLQYCTGEWLLATAAADSTVKLWSYKHQKNVLQSVQTISLNRGFCFTLKLTRLPNTEQVLLIFSTDDRNIDLWVNSVDNKQTFQQVHKLKGHEDWVRGLDFAEVKDGLLLASCSQDNSIRLWRLCSRSKEQVLNNKSDVFNVLGVGDIRMEEKIAQFAKSWYAISVESVLYWHEDWVYGIHWHKSKNQDLCLLSSGIWMQQLLFFFQAHHLTVKRVQFRPQKKGAIDYYELASCGEDHLVRIYAIQFKGLHHPRYDLPKPKKR</sequence>
<evidence type="ECO:0000256" key="8">
    <source>
        <dbReference type="ARBA" id="ARBA00022694"/>
    </source>
</evidence>
<evidence type="ECO:0000256" key="10">
    <source>
        <dbReference type="ARBA" id="ARBA00023242"/>
    </source>
</evidence>
<evidence type="ECO:0000256" key="9">
    <source>
        <dbReference type="ARBA" id="ARBA00022737"/>
    </source>
</evidence>
<organism evidence="12 13">
    <name type="scientific">Glossina morsitans morsitans</name>
    <name type="common">Savannah tsetse fly</name>
    <dbReference type="NCBI Taxonomy" id="37546"/>
    <lineage>
        <taxon>Eukaryota</taxon>
        <taxon>Metazoa</taxon>
        <taxon>Ecdysozoa</taxon>
        <taxon>Arthropoda</taxon>
        <taxon>Hexapoda</taxon>
        <taxon>Insecta</taxon>
        <taxon>Pterygota</taxon>
        <taxon>Neoptera</taxon>
        <taxon>Endopterygota</taxon>
        <taxon>Diptera</taxon>
        <taxon>Brachycera</taxon>
        <taxon>Muscomorpha</taxon>
        <taxon>Hippoboscoidea</taxon>
        <taxon>Glossinidae</taxon>
        <taxon>Glossina</taxon>
    </lineage>
</organism>
<evidence type="ECO:0000256" key="5">
    <source>
        <dbReference type="ARBA" id="ARBA00020267"/>
    </source>
</evidence>
<dbReference type="GO" id="GO:0005737">
    <property type="term" value="C:cytoplasm"/>
    <property type="evidence" value="ECO:0007669"/>
    <property type="project" value="UniProtKB-SubCell"/>
</dbReference>
<dbReference type="GO" id="GO:0005634">
    <property type="term" value="C:nucleus"/>
    <property type="evidence" value="ECO:0007669"/>
    <property type="project" value="UniProtKB-SubCell"/>
</dbReference>
<dbReference type="GO" id="GO:0002098">
    <property type="term" value="P:tRNA wobble uridine modification"/>
    <property type="evidence" value="ECO:0007669"/>
    <property type="project" value="InterPro"/>
</dbReference>
<proteinExistence type="inferred from homology"/>
<dbReference type="Proteomes" id="UP000092444">
    <property type="component" value="Unassembled WGS sequence"/>
</dbReference>
<dbReference type="InterPro" id="IPR037289">
    <property type="entry name" value="Elp2"/>
</dbReference>
<dbReference type="STRING" id="37546.A0A1B0FJH2"/>